<dbReference type="EMBL" id="GFAC01001492">
    <property type="protein sequence ID" value="JAT97696.1"/>
    <property type="molecule type" value="mRNA"/>
</dbReference>
<feature type="domain" description="Peptidase M13 N-terminal" evidence="2">
    <location>
        <begin position="43"/>
        <end position="284"/>
    </location>
</feature>
<dbReference type="AlphaFoldDB" id="A0A1E1XF18"/>
<keyword evidence="1" id="KW-0732">Signal</keyword>
<evidence type="ECO:0000259" key="2">
    <source>
        <dbReference type="Pfam" id="PF05649"/>
    </source>
</evidence>
<dbReference type="InterPro" id="IPR042089">
    <property type="entry name" value="Peptidase_M13_dom_2"/>
</dbReference>
<reference evidence="3" key="1">
    <citation type="journal article" date="2017" name="Front. Cell. Infect. Microbiol.">
        <title>The Distinct Transcriptional Response of the Midgut of Amblyomma sculptum and Amblyomma aureolatum Ticks to Rickettsia rickettsii Correlates to Their Differences in Susceptibility to Infection.</title>
        <authorList>
            <person name="Martins L.A."/>
            <person name="Galletti M.F.B.M."/>
            <person name="Ribeiro J.M."/>
            <person name="Fujita A."/>
            <person name="Costa F.B."/>
            <person name="Labruna M.B."/>
            <person name="Daffre S."/>
            <person name="Fogaca A.C."/>
        </authorList>
    </citation>
    <scope>NUCLEOTIDE SEQUENCE</scope>
</reference>
<feature type="non-terminal residue" evidence="3">
    <location>
        <position position="290"/>
    </location>
</feature>
<sequence length="290" mass="32537">MHALTSKVGGLTCIFAAFLGGVVTAVENSEAAEAGADDRIPACVNFYRHVCPDRTRTSSAVTASSLKKELYEKLQGILDQIELGAAESQDPESESLDNNVNFKQVAKRLYTACVQDKHKSSKEDVKKALNQMLESIGITRWPVVKTSHESSVQILEKTGLRPFATIKPVPDKDNPYYIVAVNAPFPRFGAYPDTMKDIKKKPEKYKAYKNLVRSVLNIAFDLEDGAVGLRPEQSYEDDTEYYYSTSEEEYEEPEEYTRVEEVRSETAIVMNDILEVEIKLAEMICNARNL</sequence>
<organism evidence="3">
    <name type="scientific">Amblyomma aureolatum</name>
    <dbReference type="NCBI Taxonomy" id="187763"/>
    <lineage>
        <taxon>Eukaryota</taxon>
        <taxon>Metazoa</taxon>
        <taxon>Ecdysozoa</taxon>
        <taxon>Arthropoda</taxon>
        <taxon>Chelicerata</taxon>
        <taxon>Arachnida</taxon>
        <taxon>Acari</taxon>
        <taxon>Parasitiformes</taxon>
        <taxon>Ixodida</taxon>
        <taxon>Ixodoidea</taxon>
        <taxon>Ixodidae</taxon>
        <taxon>Amblyomminae</taxon>
        <taxon>Amblyomma</taxon>
    </lineage>
</organism>
<proteinExistence type="evidence at transcript level"/>
<accession>A0A1E1XF18</accession>
<feature type="signal peptide" evidence="1">
    <location>
        <begin position="1"/>
        <end position="25"/>
    </location>
</feature>
<name>A0A1E1XF18_9ACAR</name>
<dbReference type="InterPro" id="IPR008753">
    <property type="entry name" value="Peptidase_M13_N"/>
</dbReference>
<protein>
    <submittedName>
        <fullName evidence="3">Putative peptidase family m13 includes neprilysin</fullName>
    </submittedName>
</protein>
<evidence type="ECO:0000256" key="1">
    <source>
        <dbReference type="SAM" id="SignalP"/>
    </source>
</evidence>
<dbReference type="GO" id="GO:0006508">
    <property type="term" value="P:proteolysis"/>
    <property type="evidence" value="ECO:0007669"/>
    <property type="project" value="InterPro"/>
</dbReference>
<dbReference type="SUPFAM" id="SSF55486">
    <property type="entry name" value="Metalloproteases ('zincins'), catalytic domain"/>
    <property type="match status" value="1"/>
</dbReference>
<feature type="chain" id="PRO_5009116078" evidence="1">
    <location>
        <begin position="26"/>
        <end position="290"/>
    </location>
</feature>
<dbReference type="Pfam" id="PF05649">
    <property type="entry name" value="Peptidase_M13_N"/>
    <property type="match status" value="1"/>
</dbReference>
<evidence type="ECO:0000313" key="3">
    <source>
        <dbReference type="EMBL" id="JAT97696.1"/>
    </source>
</evidence>
<dbReference type="Gene3D" id="1.10.1380.10">
    <property type="entry name" value="Neutral endopeptidase , domain2"/>
    <property type="match status" value="1"/>
</dbReference>